<dbReference type="EMBL" id="UGLC01000002">
    <property type="protein sequence ID" value="STT55416.1"/>
    <property type="molecule type" value="Genomic_DNA"/>
</dbReference>
<keyword evidence="1" id="KW-0378">Hydrolase</keyword>
<protein>
    <submittedName>
        <fullName evidence="1">AMP nucleosidase</fullName>
        <ecNumber evidence="1">3.2.2.4</ecNumber>
    </submittedName>
</protein>
<accession>A0A377WKP9</accession>
<evidence type="ECO:0000313" key="2">
    <source>
        <dbReference type="Proteomes" id="UP000254799"/>
    </source>
</evidence>
<dbReference type="GO" id="GO:0008714">
    <property type="term" value="F:AMP nucleosidase activity"/>
    <property type="evidence" value="ECO:0007669"/>
    <property type="project" value="UniProtKB-EC"/>
</dbReference>
<dbReference type="AlphaFoldDB" id="A0A377WKP9"/>
<dbReference type="InterPro" id="IPR037109">
    <property type="entry name" value="AMP_N_sf"/>
</dbReference>
<name>A0A377WKP9_KLEPN</name>
<proteinExistence type="predicted"/>
<evidence type="ECO:0000313" key="1">
    <source>
        <dbReference type="EMBL" id="STT55416.1"/>
    </source>
</evidence>
<dbReference type="EC" id="3.2.2.4" evidence="1"/>
<gene>
    <name evidence="1" type="primary">amn_1</name>
    <name evidence="1" type="ORF">NCTC8849_04027</name>
</gene>
<organism evidence="1 2">
    <name type="scientific">Klebsiella pneumoniae</name>
    <dbReference type="NCBI Taxonomy" id="573"/>
    <lineage>
        <taxon>Bacteria</taxon>
        <taxon>Pseudomonadati</taxon>
        <taxon>Pseudomonadota</taxon>
        <taxon>Gammaproteobacteria</taxon>
        <taxon>Enterobacterales</taxon>
        <taxon>Enterobacteriaceae</taxon>
        <taxon>Klebsiella/Raoultella group</taxon>
        <taxon>Klebsiella</taxon>
        <taxon>Klebsiella pneumoniae complex</taxon>
    </lineage>
</organism>
<sequence length="66" mass="7187">MNIKAASLTPEQALAELEARYEASVTALRKAIGDYIDHNTLPDTRSPRGRSFCLSAAVGLLGRRRS</sequence>
<keyword evidence="1" id="KW-0326">Glycosidase</keyword>
<reference evidence="1 2" key="1">
    <citation type="submission" date="2018-06" db="EMBL/GenBank/DDBJ databases">
        <authorList>
            <consortium name="Pathogen Informatics"/>
            <person name="Doyle S."/>
        </authorList>
    </citation>
    <scope>NUCLEOTIDE SEQUENCE [LARGE SCALE GENOMIC DNA]</scope>
    <source>
        <strain evidence="1 2">NCTC8849</strain>
    </source>
</reference>
<dbReference type="Proteomes" id="UP000254799">
    <property type="component" value="Unassembled WGS sequence"/>
</dbReference>
<dbReference type="Gene3D" id="3.30.1730.10">
    <property type="entry name" value="AMP nucleoside phosphorylase, N-terminal domain"/>
    <property type="match status" value="1"/>
</dbReference>